<dbReference type="EMBL" id="CP095043">
    <property type="protein sequence ID" value="UOQ58982.1"/>
    <property type="molecule type" value="Genomic_DNA"/>
</dbReference>
<dbReference type="InterPro" id="IPR036291">
    <property type="entry name" value="NAD(P)-bd_dom_sf"/>
</dbReference>
<organism evidence="4 5">
    <name type="scientific">Leucobacter rhizosphaerae</name>
    <dbReference type="NCBI Taxonomy" id="2932245"/>
    <lineage>
        <taxon>Bacteria</taxon>
        <taxon>Bacillati</taxon>
        <taxon>Actinomycetota</taxon>
        <taxon>Actinomycetes</taxon>
        <taxon>Micrococcales</taxon>
        <taxon>Microbacteriaceae</taxon>
        <taxon>Leucobacter</taxon>
    </lineage>
</organism>
<feature type="domain" description="Ketoreductase" evidence="3">
    <location>
        <begin position="6"/>
        <end position="175"/>
    </location>
</feature>
<keyword evidence="5" id="KW-1185">Reference proteome</keyword>
<dbReference type="Pfam" id="PF00106">
    <property type="entry name" value="adh_short"/>
    <property type="match status" value="1"/>
</dbReference>
<dbReference type="InterPro" id="IPR020904">
    <property type="entry name" value="Sc_DH/Rdtase_CS"/>
</dbReference>
<gene>
    <name evidence="4" type="ORF">MUN76_07835</name>
</gene>
<accession>A0ABY4FRS5</accession>
<dbReference type="PANTHER" id="PTHR43669:SF3">
    <property type="entry name" value="ALCOHOL DEHYDROGENASE, PUTATIVE (AFU_ORTHOLOGUE AFUA_3G03445)-RELATED"/>
    <property type="match status" value="1"/>
</dbReference>
<protein>
    <submittedName>
        <fullName evidence="4">SDR family oxidoreductase</fullName>
    </submittedName>
</protein>
<name>A0ABY4FRS5_9MICO</name>
<sequence>MPEPRPIAIVTGASGGMGGAIVRDLAETHRVIAVGRTTEALDTLARETGSESWALDVTDEAALAARVSDLPRLDVVIHAAAIADPLRVDAATREDWDRHFAVNVTAPATLTRLVLPLLRAAEGTVVFIGSGAGTRPAPGSAVYSASKHALRGLADVLRIDEEPHRVRVVTVAPGQTDTAMLRSSIPAEAYQPERYIRPESVADAVRFVVDAPADVQITDVAVRPRQEIARI</sequence>
<evidence type="ECO:0000256" key="2">
    <source>
        <dbReference type="ARBA" id="ARBA00023002"/>
    </source>
</evidence>
<reference evidence="4 5" key="1">
    <citation type="submission" date="2022-04" db="EMBL/GenBank/DDBJ databases">
        <title>Leucobacter sp. isolated from rhizosphere of onion.</title>
        <authorList>
            <person name="Won M."/>
            <person name="Lee C.-M."/>
            <person name="Woen H.-Y."/>
            <person name="Kwon S.-W."/>
        </authorList>
    </citation>
    <scope>NUCLEOTIDE SEQUENCE [LARGE SCALE GENOMIC DNA]</scope>
    <source>
        <strain evidence="4 5">H25R-14</strain>
    </source>
</reference>
<dbReference type="NCBIfam" id="NF006073">
    <property type="entry name" value="PRK08219.1"/>
    <property type="match status" value="1"/>
</dbReference>
<keyword evidence="2" id="KW-0560">Oxidoreductase</keyword>
<dbReference type="PRINTS" id="PR00081">
    <property type="entry name" value="GDHRDH"/>
</dbReference>
<comment type="similarity">
    <text evidence="1">Belongs to the short-chain dehydrogenases/reductases (SDR) family.</text>
</comment>
<dbReference type="InterPro" id="IPR002347">
    <property type="entry name" value="SDR_fam"/>
</dbReference>
<dbReference type="RefSeq" id="WP_244683769.1">
    <property type="nucleotide sequence ID" value="NZ_CP095043.1"/>
</dbReference>
<evidence type="ECO:0000256" key="1">
    <source>
        <dbReference type="ARBA" id="ARBA00006484"/>
    </source>
</evidence>
<evidence type="ECO:0000259" key="3">
    <source>
        <dbReference type="SMART" id="SM00822"/>
    </source>
</evidence>
<evidence type="ECO:0000313" key="5">
    <source>
        <dbReference type="Proteomes" id="UP000831775"/>
    </source>
</evidence>
<evidence type="ECO:0000313" key="4">
    <source>
        <dbReference type="EMBL" id="UOQ58982.1"/>
    </source>
</evidence>
<proteinExistence type="inferred from homology"/>
<dbReference type="Proteomes" id="UP000831775">
    <property type="component" value="Chromosome"/>
</dbReference>
<dbReference type="PROSITE" id="PS00061">
    <property type="entry name" value="ADH_SHORT"/>
    <property type="match status" value="1"/>
</dbReference>
<dbReference type="SMART" id="SM00822">
    <property type="entry name" value="PKS_KR"/>
    <property type="match status" value="1"/>
</dbReference>
<dbReference type="SUPFAM" id="SSF51735">
    <property type="entry name" value="NAD(P)-binding Rossmann-fold domains"/>
    <property type="match status" value="1"/>
</dbReference>
<dbReference type="Gene3D" id="3.40.50.720">
    <property type="entry name" value="NAD(P)-binding Rossmann-like Domain"/>
    <property type="match status" value="1"/>
</dbReference>
<dbReference type="PANTHER" id="PTHR43669">
    <property type="entry name" value="5-KETO-D-GLUCONATE 5-REDUCTASE"/>
    <property type="match status" value="1"/>
</dbReference>
<dbReference type="InterPro" id="IPR057326">
    <property type="entry name" value="KR_dom"/>
</dbReference>